<proteinExistence type="predicted"/>
<dbReference type="AlphaFoldDB" id="A0A1I6YWD6"/>
<protein>
    <recommendedName>
        <fullName evidence="3">DUF4249 domain-containing protein</fullName>
    </recommendedName>
</protein>
<dbReference type="Proteomes" id="UP000236454">
    <property type="component" value="Unassembled WGS sequence"/>
</dbReference>
<dbReference type="InterPro" id="IPR025345">
    <property type="entry name" value="DUF4249"/>
</dbReference>
<dbReference type="EMBL" id="FPAS01000001">
    <property type="protein sequence ID" value="SFT54749.1"/>
    <property type="molecule type" value="Genomic_DNA"/>
</dbReference>
<name>A0A1I6YWD6_9FLAO</name>
<dbReference type="STRING" id="477690.SAMN05216474_1237"/>
<dbReference type="Pfam" id="PF14054">
    <property type="entry name" value="DUF4249"/>
    <property type="match status" value="1"/>
</dbReference>
<evidence type="ECO:0000313" key="1">
    <source>
        <dbReference type="EMBL" id="SFT54749.1"/>
    </source>
</evidence>
<dbReference type="OrthoDB" id="637707at2"/>
<reference evidence="1 2" key="1">
    <citation type="submission" date="2016-10" db="EMBL/GenBank/DDBJ databases">
        <authorList>
            <person name="de Groot N.N."/>
        </authorList>
    </citation>
    <scope>NUCLEOTIDE SEQUENCE [LARGE SCALE GENOMIC DNA]</scope>
    <source>
        <strain evidence="1 2">CGMCC 1.7005</strain>
    </source>
</reference>
<dbReference type="InterPro" id="IPR013783">
    <property type="entry name" value="Ig-like_fold"/>
</dbReference>
<gene>
    <name evidence="1" type="ORF">SAMN05216474_1237</name>
</gene>
<sequence>MKGLIALGGLVMIFTSCQKVIDVNLNEAAPQVVIESNYYASGDSVVAKLSYTSNYFSNEDSEKIANASVSITDPQGVVTVLNNAGNGRYDLFNYTPQFNGNYSLEVQFDGTTYSATSFLNDPTPLDSLPYQFIPQSLFGDSGYVVSMAITDPVDEANYWRAIRISSDTVNDHEDEIFLFDDEFVNGNVFQIPFFADRYDVGDTIFVELRSLDRVTYDYYTELISVLGGNSAAPTNPTNNWNNNALGYFAAWGRDTLIIVIEE</sequence>
<keyword evidence="2" id="KW-1185">Reference proteome</keyword>
<dbReference type="Gene3D" id="2.60.40.10">
    <property type="entry name" value="Immunoglobulins"/>
    <property type="match status" value="1"/>
</dbReference>
<evidence type="ECO:0000313" key="2">
    <source>
        <dbReference type="Proteomes" id="UP000236454"/>
    </source>
</evidence>
<dbReference type="RefSeq" id="WP_090247438.1">
    <property type="nucleotide sequence ID" value="NZ_FPAS01000001.1"/>
</dbReference>
<accession>A0A1I6YWD6</accession>
<evidence type="ECO:0008006" key="3">
    <source>
        <dbReference type="Google" id="ProtNLM"/>
    </source>
</evidence>
<dbReference type="PROSITE" id="PS51257">
    <property type="entry name" value="PROKAR_LIPOPROTEIN"/>
    <property type="match status" value="1"/>
</dbReference>
<organism evidence="1 2">
    <name type="scientific">Lishizhenia tianjinensis</name>
    <dbReference type="NCBI Taxonomy" id="477690"/>
    <lineage>
        <taxon>Bacteria</taxon>
        <taxon>Pseudomonadati</taxon>
        <taxon>Bacteroidota</taxon>
        <taxon>Flavobacteriia</taxon>
        <taxon>Flavobacteriales</taxon>
        <taxon>Crocinitomicaceae</taxon>
        <taxon>Lishizhenia</taxon>
    </lineage>
</organism>